<comment type="caution">
    <text evidence="2">The sequence shown here is derived from an EMBL/GenBank/DDBJ whole genome shotgun (WGS) entry which is preliminary data.</text>
</comment>
<evidence type="ECO:0000313" key="3">
    <source>
        <dbReference type="Proteomes" id="UP000324907"/>
    </source>
</evidence>
<feature type="domain" description="BRCT" evidence="1">
    <location>
        <begin position="3"/>
        <end position="82"/>
    </location>
</feature>
<dbReference type="Proteomes" id="UP000324907">
    <property type="component" value="Unassembled WGS sequence"/>
</dbReference>
<dbReference type="SMART" id="SM00292">
    <property type="entry name" value="BRCT"/>
    <property type="match status" value="1"/>
</dbReference>
<dbReference type="InterPro" id="IPR001357">
    <property type="entry name" value="BRCT_dom"/>
</dbReference>
<organism evidence="2 3">
    <name type="scientific">Cafeteria roenbergensis</name>
    <name type="common">Marine flagellate</name>
    <dbReference type="NCBI Taxonomy" id="33653"/>
    <lineage>
        <taxon>Eukaryota</taxon>
        <taxon>Sar</taxon>
        <taxon>Stramenopiles</taxon>
        <taxon>Bigyra</taxon>
        <taxon>Opalozoa</taxon>
        <taxon>Bicosoecida</taxon>
        <taxon>Cafeteriaceae</taxon>
        <taxon>Cafeteria</taxon>
    </lineage>
</organism>
<evidence type="ECO:0000313" key="2">
    <source>
        <dbReference type="EMBL" id="KAA0163349.1"/>
    </source>
</evidence>
<sequence>MASQPRTLAGEVVCLSGFGLSKDKAALLQSHIERRGGTLTWSLDVHRNTVLVLGGDPSGPKWEAARAAGLPVVKRQWLREVLTGTGATKEEFAVAPEPLTALRAAVSHLPAALAGVYAVINGDSDGDLLRAHALRALGCRVLSQAAPQQLLAAAVIRTSPPGAWAAETASALHERHGIDPAWASAIEKSSSAAEGTP</sequence>
<name>A0A5A8DEE1_CAFRO</name>
<evidence type="ECO:0000259" key="1">
    <source>
        <dbReference type="PROSITE" id="PS50172"/>
    </source>
</evidence>
<dbReference type="AlphaFoldDB" id="A0A5A8DEE1"/>
<dbReference type="InterPro" id="IPR036420">
    <property type="entry name" value="BRCT_dom_sf"/>
</dbReference>
<gene>
    <name evidence="2" type="ORF">FNF28_04269</name>
</gene>
<dbReference type="PROSITE" id="PS50172">
    <property type="entry name" value="BRCT"/>
    <property type="match status" value="1"/>
</dbReference>
<dbReference type="CDD" id="cd00027">
    <property type="entry name" value="BRCT"/>
    <property type="match status" value="1"/>
</dbReference>
<protein>
    <recommendedName>
        <fullName evidence="1">BRCT domain-containing protein</fullName>
    </recommendedName>
</protein>
<accession>A0A5A8DEE1</accession>
<dbReference type="Gene3D" id="3.40.50.10190">
    <property type="entry name" value="BRCT domain"/>
    <property type="match status" value="1"/>
</dbReference>
<dbReference type="Pfam" id="PF12738">
    <property type="entry name" value="PTCB-BRCT"/>
    <property type="match status" value="1"/>
</dbReference>
<dbReference type="EMBL" id="VLTL01000067">
    <property type="protein sequence ID" value="KAA0163349.1"/>
    <property type="molecule type" value="Genomic_DNA"/>
</dbReference>
<reference evidence="2 3" key="1">
    <citation type="submission" date="2019-07" db="EMBL/GenBank/DDBJ databases">
        <title>Genomes of Cafeteria roenbergensis.</title>
        <authorList>
            <person name="Fischer M.G."/>
            <person name="Hackl T."/>
            <person name="Roman M."/>
        </authorList>
    </citation>
    <scope>NUCLEOTIDE SEQUENCE [LARGE SCALE GENOMIC DNA]</scope>
    <source>
        <strain evidence="2 3">RCC970-E3</strain>
    </source>
</reference>
<dbReference type="SUPFAM" id="SSF52113">
    <property type="entry name" value="BRCT domain"/>
    <property type="match status" value="1"/>
</dbReference>
<proteinExistence type="predicted"/>